<name>A0A1V0B4W9_9GAMM</name>
<dbReference type="AlphaFoldDB" id="A0A1V0B4W9"/>
<dbReference type="Proteomes" id="UP000243488">
    <property type="component" value="Chromosome"/>
</dbReference>
<sequence length="86" mass="9641">MLCAYNPRDLIEAELLKQLLSSHHIRCHLTGQYLQGAVGELPAHDLLGLWVEPADLGLARELINDWQHATPLDDEFDDPESEPALT</sequence>
<keyword evidence="3" id="KW-1185">Reference proteome</keyword>
<evidence type="ECO:0000313" key="3">
    <source>
        <dbReference type="Proteomes" id="UP000243488"/>
    </source>
</evidence>
<dbReference type="KEGG" id="ppha:BVH74_09435"/>
<evidence type="ECO:0000259" key="1">
    <source>
        <dbReference type="Pfam" id="PF09413"/>
    </source>
</evidence>
<dbReference type="Pfam" id="PF09413">
    <property type="entry name" value="DUF2007"/>
    <property type="match status" value="1"/>
</dbReference>
<evidence type="ECO:0000313" key="2">
    <source>
        <dbReference type="EMBL" id="AQZ94957.1"/>
    </source>
</evidence>
<dbReference type="STRING" id="1931241.BVH74_09435"/>
<gene>
    <name evidence="2" type="ORF">BVH74_09435</name>
</gene>
<organism evidence="2 3">
    <name type="scientific">Halopseudomonas phragmitis</name>
    <dbReference type="NCBI Taxonomy" id="1931241"/>
    <lineage>
        <taxon>Bacteria</taxon>
        <taxon>Pseudomonadati</taxon>
        <taxon>Pseudomonadota</taxon>
        <taxon>Gammaproteobacteria</taxon>
        <taxon>Pseudomonadales</taxon>
        <taxon>Pseudomonadaceae</taxon>
        <taxon>Halopseudomonas</taxon>
    </lineage>
</organism>
<feature type="domain" description="DUF2007" evidence="1">
    <location>
        <begin position="1"/>
        <end position="67"/>
    </location>
</feature>
<dbReference type="RefSeq" id="WP_080049814.1">
    <property type="nucleotide sequence ID" value="NZ_CP020100.1"/>
</dbReference>
<accession>A0A1V0B4W9</accession>
<proteinExistence type="predicted"/>
<protein>
    <recommendedName>
        <fullName evidence="1">DUF2007 domain-containing protein</fullName>
    </recommendedName>
</protein>
<dbReference type="InterPro" id="IPR018551">
    <property type="entry name" value="DUF2007"/>
</dbReference>
<reference evidence="2 3" key="1">
    <citation type="submission" date="2017-03" db="EMBL/GenBank/DDBJ databases">
        <title>Complete genome sequence of the novel DNRA strain Pseudomonas sp. S-6-2 isolated from Chinese polluted river sediment. Journal of Biotechnology.</title>
        <authorList>
            <person name="Li J."/>
            <person name="Xiang F."/>
            <person name="Wang L."/>
            <person name="Xi L."/>
            <person name="Liu J."/>
        </authorList>
    </citation>
    <scope>NUCLEOTIDE SEQUENCE [LARGE SCALE GENOMIC DNA]</scope>
    <source>
        <strain evidence="2 3">S-6-2</strain>
    </source>
</reference>
<dbReference type="EMBL" id="CP020100">
    <property type="protein sequence ID" value="AQZ94957.1"/>
    <property type="molecule type" value="Genomic_DNA"/>
</dbReference>